<dbReference type="NCBIfam" id="NF037995">
    <property type="entry name" value="TRAP_S1"/>
    <property type="match status" value="1"/>
</dbReference>
<accession>A0A849L7H6</accession>
<dbReference type="AlphaFoldDB" id="A0A849L7H6"/>
<evidence type="ECO:0000256" key="1">
    <source>
        <dbReference type="ARBA" id="ARBA00004418"/>
    </source>
</evidence>
<evidence type="ECO:0000256" key="4">
    <source>
        <dbReference type="SAM" id="SignalP"/>
    </source>
</evidence>
<dbReference type="PANTHER" id="PTHR33376:SF15">
    <property type="entry name" value="BLL6794 PROTEIN"/>
    <property type="match status" value="1"/>
</dbReference>
<dbReference type="PANTHER" id="PTHR33376">
    <property type="match status" value="1"/>
</dbReference>
<keyword evidence="2 4" id="KW-0732">Signal</keyword>
<reference evidence="5 6" key="1">
    <citation type="submission" date="2020-05" db="EMBL/GenBank/DDBJ databases">
        <title>Gimesia benthica sp. nov., a novel planctomycete isolated from a deep-sea water sample of the Northwest Indian Ocean.</title>
        <authorList>
            <person name="Wang J."/>
            <person name="Ruan C."/>
            <person name="Song L."/>
            <person name="Zhu Y."/>
            <person name="Li A."/>
            <person name="Zheng X."/>
            <person name="Wang L."/>
            <person name="Lu Z."/>
            <person name="Huang Y."/>
            <person name="Du W."/>
            <person name="Zhou Y."/>
            <person name="Huang L."/>
            <person name="Dai X."/>
        </authorList>
    </citation>
    <scope>NUCLEOTIDE SEQUENCE [LARGE SCALE GENOMIC DNA]</scope>
    <source>
        <strain evidence="5 6">YYQ-30</strain>
    </source>
</reference>
<keyword evidence="6" id="KW-1185">Reference proteome</keyword>
<feature type="signal peptide" evidence="4">
    <location>
        <begin position="1"/>
        <end position="26"/>
    </location>
</feature>
<evidence type="ECO:0000256" key="2">
    <source>
        <dbReference type="ARBA" id="ARBA00022729"/>
    </source>
</evidence>
<keyword evidence="3" id="KW-0574">Periplasm</keyword>
<dbReference type="CDD" id="cd13666">
    <property type="entry name" value="PBP2_TRAP_DctP_like_1"/>
    <property type="match status" value="1"/>
</dbReference>
<comment type="caution">
    <text evidence="5">The sequence shown here is derived from an EMBL/GenBank/DDBJ whole genome shotgun (WGS) entry which is preliminary data.</text>
</comment>
<name>A0A849L7H6_9RHOB</name>
<proteinExistence type="predicted"/>
<protein>
    <submittedName>
        <fullName evidence="5">C4-dicarboxylate TRAP transporter substrate-binding protein</fullName>
    </submittedName>
</protein>
<dbReference type="Proteomes" id="UP000572377">
    <property type="component" value="Unassembled WGS sequence"/>
</dbReference>
<dbReference type="EMBL" id="JABFBC010000005">
    <property type="protein sequence ID" value="NNU82050.1"/>
    <property type="molecule type" value="Genomic_DNA"/>
</dbReference>
<dbReference type="GO" id="GO:0055085">
    <property type="term" value="P:transmembrane transport"/>
    <property type="evidence" value="ECO:0007669"/>
    <property type="project" value="InterPro"/>
</dbReference>
<dbReference type="InterPro" id="IPR038404">
    <property type="entry name" value="TRAP_DctP_sf"/>
</dbReference>
<dbReference type="RefSeq" id="WP_171326915.1">
    <property type="nucleotide sequence ID" value="NZ_JABFBC010000005.1"/>
</dbReference>
<organism evidence="5 6">
    <name type="scientific">Halovulum dunhuangense</name>
    <dbReference type="NCBI Taxonomy" id="1505036"/>
    <lineage>
        <taxon>Bacteria</taxon>
        <taxon>Pseudomonadati</taxon>
        <taxon>Pseudomonadota</taxon>
        <taxon>Alphaproteobacteria</taxon>
        <taxon>Rhodobacterales</taxon>
        <taxon>Paracoccaceae</taxon>
        <taxon>Halovulum</taxon>
    </lineage>
</organism>
<sequence length="358" mass="38899">MKTRNACKALSGVSLLAMLAAGPSFAQEEISIRIASGFAPNVAAVKILQETFMPRVDERLAETGNYSIEWREAFSGTLAQPGGELEAIQLGLTDIGVIPTAFHADRLPLYQIGSVTPFTSSDLVLIFGVMDDLVEQYQEFSETWDPLNQVSLAVSGIPDNYVLCSRVPISTKEDVDGLRVAGAGLNLRWVEPAGAVGVTGTLANFYQLVETGVADAMMVWGEAIVSLKYHEVCPHYFDAGMGGLNSYVINVNKQAWDRYPEEVRTALREAAVEYGVAIGNFSAEVGAQARDTMLESGGTVTELSQEDRLAWVNSLPPLAIEWADALEGEGVRAREILAAYMEAMREADQPVLRDWDVE</sequence>
<comment type="subcellular location">
    <subcellularLocation>
        <location evidence="1">Periplasm</location>
    </subcellularLocation>
</comment>
<evidence type="ECO:0000313" key="5">
    <source>
        <dbReference type="EMBL" id="NNU82050.1"/>
    </source>
</evidence>
<evidence type="ECO:0000313" key="6">
    <source>
        <dbReference type="Proteomes" id="UP000572377"/>
    </source>
</evidence>
<dbReference type="GO" id="GO:0042597">
    <property type="term" value="C:periplasmic space"/>
    <property type="evidence" value="ECO:0007669"/>
    <property type="project" value="UniProtKB-SubCell"/>
</dbReference>
<dbReference type="Gene3D" id="3.40.190.170">
    <property type="entry name" value="Bacterial extracellular solute-binding protein, family 7"/>
    <property type="match status" value="1"/>
</dbReference>
<dbReference type="InterPro" id="IPR018389">
    <property type="entry name" value="DctP_fam"/>
</dbReference>
<dbReference type="Pfam" id="PF03480">
    <property type="entry name" value="DctP"/>
    <property type="match status" value="1"/>
</dbReference>
<evidence type="ECO:0000256" key="3">
    <source>
        <dbReference type="ARBA" id="ARBA00022764"/>
    </source>
</evidence>
<gene>
    <name evidence="5" type="ORF">HMH01_16550</name>
</gene>
<feature type="chain" id="PRO_5033038894" evidence="4">
    <location>
        <begin position="27"/>
        <end position="358"/>
    </location>
</feature>